<evidence type="ECO:0000259" key="1">
    <source>
        <dbReference type="Pfam" id="PF19694"/>
    </source>
</evidence>
<proteinExistence type="predicted"/>
<dbReference type="EMBL" id="FNPX01000013">
    <property type="protein sequence ID" value="SDZ40022.1"/>
    <property type="molecule type" value="Genomic_DNA"/>
</dbReference>
<evidence type="ECO:0000313" key="3">
    <source>
        <dbReference type="Proteomes" id="UP000198914"/>
    </source>
</evidence>
<dbReference type="Pfam" id="PF19694">
    <property type="entry name" value="DUF6194"/>
    <property type="match status" value="1"/>
</dbReference>
<feature type="domain" description="DUF6194" evidence="1">
    <location>
        <begin position="10"/>
        <end position="153"/>
    </location>
</feature>
<gene>
    <name evidence="2" type="ORF">SAMN05444004_11320</name>
</gene>
<dbReference type="STRING" id="1244108.SAMN05444004_11320"/>
<organism evidence="2 3">
    <name type="scientific">Jannaschia faecimaris</name>
    <dbReference type="NCBI Taxonomy" id="1244108"/>
    <lineage>
        <taxon>Bacteria</taxon>
        <taxon>Pseudomonadati</taxon>
        <taxon>Pseudomonadota</taxon>
        <taxon>Alphaproteobacteria</taxon>
        <taxon>Rhodobacterales</taxon>
        <taxon>Roseobacteraceae</taxon>
        <taxon>Jannaschia</taxon>
    </lineage>
</organism>
<dbReference type="Proteomes" id="UP000198914">
    <property type="component" value="Unassembled WGS sequence"/>
</dbReference>
<accession>A0A1H3SPW4</accession>
<sequence length="160" mass="18091">MLMTKWNGIESVHEYLVTTLSDVVPKPAWGETSYFYNPGLQLKSGTYFATIKERDSQNDNASALNRPGVWRLNIGVSKKCYLSHFGPPPPRPGKGGVVEGPWDFTALDRITPHPIYRWMSWIAVLSPTAGTWVKCQTLLADAHSRAQITFERRLKSLDRE</sequence>
<keyword evidence="3" id="KW-1185">Reference proteome</keyword>
<evidence type="ECO:0000313" key="2">
    <source>
        <dbReference type="EMBL" id="SDZ40022.1"/>
    </source>
</evidence>
<name>A0A1H3SPW4_9RHOB</name>
<protein>
    <recommendedName>
        <fullName evidence="1">DUF6194 domain-containing protein</fullName>
    </recommendedName>
</protein>
<reference evidence="3" key="1">
    <citation type="submission" date="2016-10" db="EMBL/GenBank/DDBJ databases">
        <authorList>
            <person name="Varghese N."/>
            <person name="Submissions S."/>
        </authorList>
    </citation>
    <scope>NUCLEOTIDE SEQUENCE [LARGE SCALE GENOMIC DNA]</scope>
    <source>
        <strain evidence="3">DSM 100420</strain>
    </source>
</reference>
<dbReference type="AlphaFoldDB" id="A0A1H3SPW4"/>
<dbReference type="OrthoDB" id="9783727at2"/>
<dbReference type="InterPro" id="IPR045676">
    <property type="entry name" value="DUF6194"/>
</dbReference>